<organism evidence="7 8">
    <name type="scientific">Fuscibacter oryzae</name>
    <dbReference type="NCBI Taxonomy" id="2803939"/>
    <lineage>
        <taxon>Bacteria</taxon>
        <taxon>Pseudomonadati</taxon>
        <taxon>Pseudomonadota</taxon>
        <taxon>Alphaproteobacteria</taxon>
        <taxon>Rhodobacterales</taxon>
        <taxon>Paracoccaceae</taxon>
        <taxon>Fuscibacter</taxon>
    </lineage>
</organism>
<evidence type="ECO:0000256" key="1">
    <source>
        <dbReference type="ARBA" id="ARBA00006432"/>
    </source>
</evidence>
<evidence type="ECO:0000256" key="4">
    <source>
        <dbReference type="ARBA" id="ARBA00022840"/>
    </source>
</evidence>
<dbReference type="RefSeq" id="WP_202658850.1">
    <property type="nucleotide sequence ID" value="NZ_JAESVP010000003.1"/>
</dbReference>
<evidence type="ECO:0000313" key="7">
    <source>
        <dbReference type="EMBL" id="MBL4927697.1"/>
    </source>
</evidence>
<dbReference type="FunFam" id="3.30.300.30:FF:000007">
    <property type="entry name" value="4-coumarate--CoA ligase 2"/>
    <property type="match status" value="1"/>
</dbReference>
<dbReference type="GO" id="GO:0005524">
    <property type="term" value="F:ATP binding"/>
    <property type="evidence" value="ECO:0007669"/>
    <property type="project" value="UniProtKB-KW"/>
</dbReference>
<comment type="similarity">
    <text evidence="1">Belongs to the ATP-dependent AMP-binding enzyme family.</text>
</comment>
<feature type="domain" description="AMP-binding enzyme C-terminal" evidence="6">
    <location>
        <begin position="431"/>
        <end position="506"/>
    </location>
</feature>
<protein>
    <submittedName>
        <fullName evidence="7">AMP-binding protein</fullName>
    </submittedName>
</protein>
<dbReference type="InterPro" id="IPR000873">
    <property type="entry name" value="AMP-dep_synth/lig_dom"/>
</dbReference>
<name>A0A8J7MQG8_9RHOB</name>
<dbReference type="InterPro" id="IPR020845">
    <property type="entry name" value="AMP-binding_CS"/>
</dbReference>
<evidence type="ECO:0000259" key="5">
    <source>
        <dbReference type="Pfam" id="PF00501"/>
    </source>
</evidence>
<accession>A0A8J7MQG8</accession>
<dbReference type="PROSITE" id="PS00455">
    <property type="entry name" value="AMP_BINDING"/>
    <property type="match status" value="1"/>
</dbReference>
<dbReference type="GO" id="GO:0016405">
    <property type="term" value="F:CoA-ligase activity"/>
    <property type="evidence" value="ECO:0007669"/>
    <property type="project" value="TreeGrafter"/>
</dbReference>
<evidence type="ECO:0000256" key="3">
    <source>
        <dbReference type="ARBA" id="ARBA00022741"/>
    </source>
</evidence>
<keyword evidence="2" id="KW-0436">Ligase</keyword>
<dbReference type="AlphaFoldDB" id="A0A8J7MQG8"/>
<dbReference type="Gene3D" id="3.30.300.30">
    <property type="match status" value="1"/>
</dbReference>
<reference evidence="7" key="1">
    <citation type="submission" date="2021-01" db="EMBL/GenBank/DDBJ databases">
        <title>Genome seq and assembly of Tabrizicola sp. KVB23.</title>
        <authorList>
            <person name="Chhetri G."/>
        </authorList>
    </citation>
    <scope>NUCLEOTIDE SEQUENCE</scope>
    <source>
        <strain evidence="7">KVB23</strain>
    </source>
</reference>
<dbReference type="Pfam" id="PF00501">
    <property type="entry name" value="AMP-binding"/>
    <property type="match status" value="1"/>
</dbReference>
<evidence type="ECO:0000259" key="6">
    <source>
        <dbReference type="Pfam" id="PF13193"/>
    </source>
</evidence>
<evidence type="ECO:0000256" key="2">
    <source>
        <dbReference type="ARBA" id="ARBA00022598"/>
    </source>
</evidence>
<dbReference type="PANTHER" id="PTHR24096:SF149">
    <property type="entry name" value="AMP-BINDING DOMAIN-CONTAINING PROTEIN-RELATED"/>
    <property type="match status" value="1"/>
</dbReference>
<keyword evidence="8" id="KW-1185">Reference proteome</keyword>
<dbReference type="SUPFAM" id="SSF56801">
    <property type="entry name" value="Acetyl-CoA synthetase-like"/>
    <property type="match status" value="1"/>
</dbReference>
<dbReference type="Pfam" id="PF13193">
    <property type="entry name" value="AMP-binding_C"/>
    <property type="match status" value="1"/>
</dbReference>
<dbReference type="FunFam" id="3.40.50.12780:FF:000003">
    <property type="entry name" value="Long-chain-fatty-acid--CoA ligase FadD"/>
    <property type="match status" value="1"/>
</dbReference>
<dbReference type="InterPro" id="IPR045851">
    <property type="entry name" value="AMP-bd_C_sf"/>
</dbReference>
<dbReference type="InterPro" id="IPR025110">
    <property type="entry name" value="AMP-bd_C"/>
</dbReference>
<dbReference type="Proteomes" id="UP000619033">
    <property type="component" value="Unassembled WGS sequence"/>
</dbReference>
<dbReference type="Gene3D" id="3.40.50.12780">
    <property type="entry name" value="N-terminal domain of ligase-like"/>
    <property type="match status" value="1"/>
</dbReference>
<comment type="caution">
    <text evidence="7">The sequence shown here is derived from an EMBL/GenBank/DDBJ whole genome shotgun (WGS) entry which is preliminary data.</text>
</comment>
<evidence type="ECO:0000313" key="8">
    <source>
        <dbReference type="Proteomes" id="UP000619033"/>
    </source>
</evidence>
<dbReference type="EMBL" id="JAESVP010000003">
    <property type="protein sequence ID" value="MBL4927697.1"/>
    <property type="molecule type" value="Genomic_DNA"/>
</dbReference>
<sequence>MTIYRSPLPDIRLRDQSITDRLFEGMGDTPDRVVLIDGPTGAELTVAALKDRIRRLAGGLQARGIGPGDVVAILAPNCPDFAVVFHAIAYAGATVTTLNPSYTAPEVQHQLADSGARLVFAHAGLLAVVAPALHNTAVSEVVTFAPTPGHACLDDLLASPLTAQVPVDFGTHAVALPYSSGTTGLPKGVRLSHRNLVSNVDQVHVALNIRPGDMSVAFLPFFHIYGMNTLMNAFLARGAGLVCMPRFDLEAFLGHIARHRSRMILIAPPVAVALAKHPLVEQHDLSSVEVLMSGAAPLGGEVAAAVGARLGCKMIQGYGMTEMSPVSHIVPEADPRAGRVGLTMPNTECRLVDPVTGQDAEPGAEGELWVRGPQVMLGYHNAPQATASTLTPDGWLKTGDLAAFDADGQMSIRDRLKELIKVSGFQVAPAEVEADLLAHPDISDAAVIGVPDDQAGERPIAFLVPRAGHNLDVEALGPFLAEQLASYKRPREIRVVEAIPKSASGKILRRVLKAQYLAG</sequence>
<dbReference type="InterPro" id="IPR042099">
    <property type="entry name" value="ANL_N_sf"/>
</dbReference>
<gene>
    <name evidence="7" type="ORF">JI744_06230</name>
</gene>
<feature type="domain" description="AMP-dependent synthetase/ligase" evidence="5">
    <location>
        <begin position="28"/>
        <end position="380"/>
    </location>
</feature>
<dbReference type="PANTHER" id="PTHR24096">
    <property type="entry name" value="LONG-CHAIN-FATTY-ACID--COA LIGASE"/>
    <property type="match status" value="1"/>
</dbReference>
<proteinExistence type="inferred from homology"/>
<keyword evidence="4" id="KW-0067">ATP-binding</keyword>
<keyword evidence="3" id="KW-0547">Nucleotide-binding</keyword>